<dbReference type="Proteomes" id="UP000823641">
    <property type="component" value="Unassembled WGS sequence"/>
</dbReference>
<evidence type="ECO:0000313" key="4">
    <source>
        <dbReference type="Proteomes" id="UP000823641"/>
    </source>
</evidence>
<feature type="chain" id="PRO_5038767920" evidence="1">
    <location>
        <begin position="25"/>
        <end position="353"/>
    </location>
</feature>
<dbReference type="PROSITE" id="PS51257">
    <property type="entry name" value="PROKAR_LIPOPROTEIN"/>
    <property type="match status" value="1"/>
</dbReference>
<gene>
    <name evidence="3" type="ORF">IAA73_04735</name>
</gene>
<evidence type="ECO:0000313" key="3">
    <source>
        <dbReference type="EMBL" id="MBO8459625.1"/>
    </source>
</evidence>
<name>A0A9D9HTB8_9BACT</name>
<dbReference type="GO" id="GO:0016788">
    <property type="term" value="F:hydrolase activity, acting on ester bonds"/>
    <property type="evidence" value="ECO:0007669"/>
    <property type="project" value="UniProtKB-ARBA"/>
</dbReference>
<protein>
    <submittedName>
        <fullName evidence="3">SGNH/GDSL hydrolase family protein</fullName>
    </submittedName>
</protein>
<dbReference type="Pfam" id="PF13472">
    <property type="entry name" value="Lipase_GDSL_2"/>
    <property type="match status" value="1"/>
</dbReference>
<dbReference type="SUPFAM" id="SSF52266">
    <property type="entry name" value="SGNH hydrolase"/>
    <property type="match status" value="1"/>
</dbReference>
<dbReference type="EMBL" id="JADIMG010000047">
    <property type="protein sequence ID" value="MBO8459625.1"/>
    <property type="molecule type" value="Genomic_DNA"/>
</dbReference>
<organism evidence="3 4">
    <name type="scientific">Candidatus Gallipaludibacter merdavium</name>
    <dbReference type="NCBI Taxonomy" id="2840839"/>
    <lineage>
        <taxon>Bacteria</taxon>
        <taxon>Pseudomonadati</taxon>
        <taxon>Bacteroidota</taxon>
        <taxon>Bacteroidia</taxon>
        <taxon>Bacteroidales</taxon>
        <taxon>Candidatus Gallipaludibacter</taxon>
    </lineage>
</organism>
<accession>A0A9D9HTB8</accession>
<dbReference type="Gene3D" id="3.40.50.1110">
    <property type="entry name" value="SGNH hydrolase"/>
    <property type="match status" value="1"/>
</dbReference>
<comment type="caution">
    <text evidence="3">The sequence shown here is derived from an EMBL/GenBank/DDBJ whole genome shotgun (WGS) entry which is preliminary data.</text>
</comment>
<feature type="signal peptide" evidence="1">
    <location>
        <begin position="1"/>
        <end position="24"/>
    </location>
</feature>
<dbReference type="InterPro" id="IPR013830">
    <property type="entry name" value="SGNH_hydro"/>
</dbReference>
<sequence length="353" mass="39551">MMKTRVLYMIGLMACMALSFMSCAGREPQTVCFFGSSVCRGVGADSLNGYASLVRQNFPEGWEYINISVDGNNTFDLFARLEKDFAGLDVQYVVLGISLGNEGLHEVGERAVLSYRENMPRLIRMLQDKGYYVIVVNNYTRGDFNEVDYQDLCTVNLEVQQWDVTTINVCGTLDNGKGRWAEGYWNGQDIYHPNQRGHEAMASAFPPSLWEALQEGKKLPEFVSTEGDDNGVHRLSFVPEPGLQSYTLSYESNDTVFTQVYAAAQSRKSFYVNGSLHKQLDGYSESISSFVVNGTNLHQLFFYRAAMTPIEVEALAQGKFLRSSLELYCPLLQADVTNYAQTTNGIVANEQNK</sequence>
<proteinExistence type="predicted"/>
<feature type="domain" description="SGNH hydrolase-type esterase" evidence="2">
    <location>
        <begin position="33"/>
        <end position="200"/>
    </location>
</feature>
<reference evidence="3" key="2">
    <citation type="journal article" date="2021" name="PeerJ">
        <title>Extensive microbial diversity within the chicken gut microbiome revealed by metagenomics and culture.</title>
        <authorList>
            <person name="Gilroy R."/>
            <person name="Ravi A."/>
            <person name="Getino M."/>
            <person name="Pursley I."/>
            <person name="Horton D.L."/>
            <person name="Alikhan N.F."/>
            <person name="Baker D."/>
            <person name="Gharbi K."/>
            <person name="Hall N."/>
            <person name="Watson M."/>
            <person name="Adriaenssens E.M."/>
            <person name="Foster-Nyarko E."/>
            <person name="Jarju S."/>
            <person name="Secka A."/>
            <person name="Antonio M."/>
            <person name="Oren A."/>
            <person name="Chaudhuri R.R."/>
            <person name="La Ragione R."/>
            <person name="Hildebrand F."/>
            <person name="Pallen M.J."/>
        </authorList>
    </citation>
    <scope>NUCLEOTIDE SEQUENCE</scope>
    <source>
        <strain evidence="3">G3-3990</strain>
    </source>
</reference>
<keyword evidence="3" id="KW-0378">Hydrolase</keyword>
<evidence type="ECO:0000259" key="2">
    <source>
        <dbReference type="Pfam" id="PF13472"/>
    </source>
</evidence>
<reference evidence="3" key="1">
    <citation type="submission" date="2020-10" db="EMBL/GenBank/DDBJ databases">
        <authorList>
            <person name="Gilroy R."/>
        </authorList>
    </citation>
    <scope>NUCLEOTIDE SEQUENCE</scope>
    <source>
        <strain evidence="3">G3-3990</strain>
    </source>
</reference>
<dbReference type="CDD" id="cd00229">
    <property type="entry name" value="SGNH_hydrolase"/>
    <property type="match status" value="1"/>
</dbReference>
<dbReference type="InterPro" id="IPR036514">
    <property type="entry name" value="SGNH_hydro_sf"/>
</dbReference>
<keyword evidence="1" id="KW-0732">Signal</keyword>
<evidence type="ECO:0000256" key="1">
    <source>
        <dbReference type="SAM" id="SignalP"/>
    </source>
</evidence>
<dbReference type="AlphaFoldDB" id="A0A9D9HTB8"/>